<evidence type="ECO:0000313" key="2">
    <source>
        <dbReference type="EMBL" id="PIU33017.1"/>
    </source>
</evidence>
<sequence>MEKPPGVASASSFLTNIPLLDLPQKEIVNFAKKIFNGSSRDLLFRVETDLSECQLLWEEFSPNESLFDLWDFRLAFWRGYQYHPYFITLSFQEKVISILPLWFDKEDNQYTWFGGSWPDENTFFTKSAKTIPLLLKLIPGKTRLFCIRSQEGITDQGSFLEADEEKYILDLKNFSSLDDFWGTLKKKKRYNLKRDWKRIQALKPEIIVNDFSHLENLFKLNIDRFEEMVLDDNKSTFLSKEKQQTFKEIINLAKDYQVRMVSTKIDGKVVAVDLVALYHQTYYCLAGGCDVENYSGLGSFANLQLIKDAIELENVDLIDFLQGDVNWKASWRLGTRPLFKFAKD</sequence>
<dbReference type="Gene3D" id="3.40.630.30">
    <property type="match status" value="1"/>
</dbReference>
<evidence type="ECO:0000313" key="3">
    <source>
        <dbReference type="Proteomes" id="UP000229559"/>
    </source>
</evidence>
<dbReference type="AlphaFoldDB" id="A0A2M6YPH6"/>
<comment type="caution">
    <text evidence="2">The sequence shown here is derived from an EMBL/GenBank/DDBJ whole genome shotgun (WGS) entry which is preliminary data.</text>
</comment>
<dbReference type="InterPro" id="IPR038740">
    <property type="entry name" value="BioF2-like_GNAT_dom"/>
</dbReference>
<dbReference type="Pfam" id="PF13480">
    <property type="entry name" value="Acetyltransf_6"/>
    <property type="match status" value="1"/>
</dbReference>
<dbReference type="Proteomes" id="UP000229559">
    <property type="component" value="Unassembled WGS sequence"/>
</dbReference>
<dbReference type="EMBL" id="PEXA01000064">
    <property type="protein sequence ID" value="PIU33017.1"/>
    <property type="molecule type" value="Genomic_DNA"/>
</dbReference>
<gene>
    <name evidence="2" type="ORF">COT04_02370</name>
</gene>
<organism evidence="2 3">
    <name type="scientific">Candidatus Shapirobacteria bacterium CG07_land_8_20_14_0_80_39_12</name>
    <dbReference type="NCBI Taxonomy" id="1974480"/>
    <lineage>
        <taxon>Bacteria</taxon>
        <taxon>Candidatus Shapironibacteriota</taxon>
    </lineage>
</organism>
<dbReference type="SUPFAM" id="SSF55729">
    <property type="entry name" value="Acyl-CoA N-acyltransferases (Nat)"/>
    <property type="match status" value="1"/>
</dbReference>
<protein>
    <recommendedName>
        <fullName evidence="1">BioF2-like acetyltransferase domain-containing protein</fullName>
    </recommendedName>
</protein>
<proteinExistence type="predicted"/>
<reference evidence="3" key="1">
    <citation type="submission" date="2017-09" db="EMBL/GenBank/DDBJ databases">
        <title>Depth-based differentiation of microbial function through sediment-hosted aquifers and enrichment of novel symbionts in the deep terrestrial subsurface.</title>
        <authorList>
            <person name="Probst A.J."/>
            <person name="Ladd B."/>
            <person name="Jarett J.K."/>
            <person name="Geller-Mcgrath D.E."/>
            <person name="Sieber C.M.K."/>
            <person name="Emerson J.B."/>
            <person name="Anantharaman K."/>
            <person name="Thomas B.C."/>
            <person name="Malmstrom R."/>
            <person name="Stieglmeier M."/>
            <person name="Klingl A."/>
            <person name="Woyke T."/>
            <person name="Ryan C.M."/>
            <person name="Banfield J.F."/>
        </authorList>
    </citation>
    <scope>NUCLEOTIDE SEQUENCE [LARGE SCALE GENOMIC DNA]</scope>
</reference>
<evidence type="ECO:0000259" key="1">
    <source>
        <dbReference type="Pfam" id="PF13480"/>
    </source>
</evidence>
<accession>A0A2M6YPH6</accession>
<feature type="domain" description="BioF2-like acetyltransferase" evidence="1">
    <location>
        <begin position="186"/>
        <end position="328"/>
    </location>
</feature>
<dbReference type="InterPro" id="IPR016181">
    <property type="entry name" value="Acyl_CoA_acyltransferase"/>
</dbReference>
<name>A0A2M6YPH6_9BACT</name>